<dbReference type="AlphaFoldDB" id="A0A2U9IBX0"/>
<name>A0A2U9IBX0_9CREN</name>
<dbReference type="Proteomes" id="UP000248044">
    <property type="component" value="Chromosome"/>
</dbReference>
<sequence length="182" mass="20541">MLTLLLLLLTLAQPSHSLLYQVTINVNNTLYTYDYNFSILYQNTTNIVFNLTITGNNFYQLKTYTVNTTNPYPLPINYNAFNTSKISFIKNTIINGKSAEIYSGYFDALGKYTIPVTIYFINGTLYSLNGTKNNINVVITQEQQPITTIPPISQDLETYFPLILFGIILVVGVIILIKVGKI</sequence>
<dbReference type="GeneID" id="36830799"/>
<reference evidence="2 3" key="1">
    <citation type="submission" date="2018-05" db="EMBL/GenBank/DDBJ databases">
        <title>Complete Genome Sequences of Extremely Thermoacidophilic, Metal-Mobilizing Type-Strain Members of the Archaeal Family Sulfolobaceae: Acidianus brierleyi DSM-1651T, Acidianus sulfidivorans DSM-18786T, Metallosphaera hakonensis DSM-7519T, and Metallosphaera prunae DSM-10039T.</title>
        <authorList>
            <person name="Counts J.A."/>
            <person name="Kelly R.M."/>
        </authorList>
    </citation>
    <scope>NUCLEOTIDE SEQUENCE [LARGE SCALE GENOMIC DNA]</scope>
    <source>
        <strain evidence="2 3">DSM 1651</strain>
    </source>
</reference>
<dbReference type="OrthoDB" id="43902at2157"/>
<organism evidence="2 3">
    <name type="scientific">Acidianus brierleyi</name>
    <dbReference type="NCBI Taxonomy" id="41673"/>
    <lineage>
        <taxon>Archaea</taxon>
        <taxon>Thermoproteota</taxon>
        <taxon>Thermoprotei</taxon>
        <taxon>Sulfolobales</taxon>
        <taxon>Sulfolobaceae</taxon>
        <taxon>Acidianus</taxon>
    </lineage>
</organism>
<dbReference type="KEGG" id="abri:DFR85_01545"/>
<dbReference type="RefSeq" id="WP_110269374.1">
    <property type="nucleotide sequence ID" value="NZ_CP029289.2"/>
</dbReference>
<dbReference type="EMBL" id="CP029289">
    <property type="protein sequence ID" value="AWR93490.1"/>
    <property type="molecule type" value="Genomic_DNA"/>
</dbReference>
<accession>A0A2U9IBX0</accession>
<feature type="transmembrane region" description="Helical" evidence="1">
    <location>
        <begin position="159"/>
        <end position="177"/>
    </location>
</feature>
<evidence type="ECO:0000256" key="1">
    <source>
        <dbReference type="SAM" id="Phobius"/>
    </source>
</evidence>
<evidence type="ECO:0000313" key="3">
    <source>
        <dbReference type="Proteomes" id="UP000248044"/>
    </source>
</evidence>
<gene>
    <name evidence="2" type="ORF">DFR85_01545</name>
</gene>
<keyword evidence="1" id="KW-1133">Transmembrane helix</keyword>
<keyword evidence="1" id="KW-0472">Membrane</keyword>
<protein>
    <submittedName>
        <fullName evidence="2">Uncharacterized protein</fullName>
    </submittedName>
</protein>
<evidence type="ECO:0000313" key="2">
    <source>
        <dbReference type="EMBL" id="AWR93490.1"/>
    </source>
</evidence>
<keyword evidence="3" id="KW-1185">Reference proteome</keyword>
<proteinExistence type="predicted"/>
<keyword evidence="1" id="KW-0812">Transmembrane</keyword>